<reference evidence="1" key="1">
    <citation type="submission" date="2017-02" db="UniProtKB">
        <authorList>
            <consortium name="WormBaseParasite"/>
        </authorList>
    </citation>
    <scope>IDENTIFICATION</scope>
</reference>
<name>A0A0R3TGA9_RODNA</name>
<organism evidence="1">
    <name type="scientific">Rodentolepis nana</name>
    <name type="common">Dwarf tapeworm</name>
    <name type="synonym">Hymenolepis nana</name>
    <dbReference type="NCBI Taxonomy" id="102285"/>
    <lineage>
        <taxon>Eukaryota</taxon>
        <taxon>Metazoa</taxon>
        <taxon>Spiralia</taxon>
        <taxon>Lophotrochozoa</taxon>
        <taxon>Platyhelminthes</taxon>
        <taxon>Cestoda</taxon>
        <taxon>Eucestoda</taxon>
        <taxon>Cyclophyllidea</taxon>
        <taxon>Hymenolepididae</taxon>
        <taxon>Rodentolepis</taxon>
    </lineage>
</organism>
<accession>A0A0R3TGA9</accession>
<dbReference type="AlphaFoldDB" id="A0A0R3TGA9"/>
<protein>
    <submittedName>
        <fullName evidence="1">PDEase domain-containing protein</fullName>
    </submittedName>
</protein>
<dbReference type="WBParaSite" id="HNAJ_0000610001-mRNA-1">
    <property type="protein sequence ID" value="HNAJ_0000610001-mRNA-1"/>
    <property type="gene ID" value="HNAJ_0000610001"/>
</dbReference>
<evidence type="ECO:0000313" key="1">
    <source>
        <dbReference type="WBParaSite" id="HNAJ_0000610001-mRNA-1"/>
    </source>
</evidence>
<proteinExistence type="predicted"/>
<sequence length="60" mass="7121">LIEEFELAFVEFKSGTRKALCDFFRQPFELRTNINVLFTTFLVPINIGLHVPEQLMCEEW</sequence>